<proteinExistence type="predicted"/>
<name>A0AAW6KHC9_9BACI</name>
<sequence>MGKELLGSLELNRAYQMDCLEGMKLIPAGSVDMILCD</sequence>
<feature type="non-terminal residue" evidence="1">
    <location>
        <position position="37"/>
    </location>
</feature>
<evidence type="ECO:0000313" key="3">
    <source>
        <dbReference type="Proteomes" id="UP001216709"/>
    </source>
</evidence>
<protein>
    <submittedName>
        <fullName evidence="1">Site-specific DNA-methyltransferase</fullName>
    </submittedName>
</protein>
<evidence type="ECO:0000313" key="2">
    <source>
        <dbReference type="EMBL" id="MDE1455313.1"/>
    </source>
</evidence>
<dbReference type="AlphaFoldDB" id="A0AAW6KHC9"/>
<accession>A0AAW6KHC9</accession>
<dbReference type="InterPro" id="IPR029063">
    <property type="entry name" value="SAM-dependent_MTases_sf"/>
</dbReference>
<dbReference type="SUPFAM" id="SSF53335">
    <property type="entry name" value="S-adenosyl-L-methionine-dependent methyltransferases"/>
    <property type="match status" value="1"/>
</dbReference>
<gene>
    <name evidence="1" type="ORF">PVN32_24705</name>
    <name evidence="2" type="ORF">PVN32_24745</name>
</gene>
<evidence type="ECO:0000313" key="1">
    <source>
        <dbReference type="EMBL" id="MDE1455305.1"/>
    </source>
</evidence>
<dbReference type="Proteomes" id="UP001216709">
    <property type="component" value="Unassembled WGS sequence"/>
</dbReference>
<comment type="caution">
    <text evidence="1">The sequence shown here is derived from an EMBL/GenBank/DDBJ whole genome shotgun (WGS) entry which is preliminary data.</text>
</comment>
<organism evidence="1 3">
    <name type="scientific">Bacillus paralicheniformis</name>
    <dbReference type="NCBI Taxonomy" id="1648923"/>
    <lineage>
        <taxon>Bacteria</taxon>
        <taxon>Bacillati</taxon>
        <taxon>Bacillota</taxon>
        <taxon>Bacilli</taxon>
        <taxon>Bacillales</taxon>
        <taxon>Bacillaceae</taxon>
        <taxon>Bacillus</taxon>
    </lineage>
</organism>
<dbReference type="EMBL" id="JARAFO010000388">
    <property type="protein sequence ID" value="MDE1455305.1"/>
    <property type="molecule type" value="Genomic_DNA"/>
</dbReference>
<dbReference type="Gene3D" id="3.40.50.150">
    <property type="entry name" value="Vaccinia Virus protein VP39"/>
    <property type="match status" value="1"/>
</dbReference>
<reference evidence="1" key="1">
    <citation type="submission" date="2022-12" db="EMBL/GenBank/DDBJ databases">
        <title>Draft Genome Sequences of Bacillus licheniformis and Bacillus paralicheniformis strains isolated from Irish skim milk powders.</title>
        <authorList>
            <person name="Lourenco A."/>
            <person name="Li F."/>
            <person name="Geraldine D."/>
            <person name="Tobin J.T."/>
            <person name="Butler F."/>
            <person name="Jordan K."/>
            <person name="Obrien T."/>
        </authorList>
    </citation>
    <scope>NUCLEOTIDE SEQUENCE</scope>
    <source>
        <strain evidence="1">3370</strain>
    </source>
</reference>
<dbReference type="EMBL" id="JARAFO010000393">
    <property type="protein sequence ID" value="MDE1455313.1"/>
    <property type="molecule type" value="Genomic_DNA"/>
</dbReference>